<comment type="caution">
    <text evidence="1">The sequence shown here is derived from an EMBL/GenBank/DDBJ whole genome shotgun (WGS) entry which is preliminary data.</text>
</comment>
<proteinExistence type="predicted"/>
<dbReference type="Proteomes" id="UP000324222">
    <property type="component" value="Unassembled WGS sequence"/>
</dbReference>
<name>A0A5B7GK33_PORTR</name>
<gene>
    <name evidence="1" type="ORF">E2C01_051898</name>
</gene>
<keyword evidence="2" id="KW-1185">Reference proteome</keyword>
<sequence length="85" mass="9560">MGISPPQSSEQRLPFRHGDICHDNTLALPTLRHSQENNLALLVIQQRRSCTNEQTLATLIWPTCVITSFRVATKSMTYGLPDLEP</sequence>
<reference evidence="1 2" key="1">
    <citation type="submission" date="2019-05" db="EMBL/GenBank/DDBJ databases">
        <title>Another draft genome of Portunus trituberculatus and its Hox gene families provides insights of decapod evolution.</title>
        <authorList>
            <person name="Jeong J.-H."/>
            <person name="Song I."/>
            <person name="Kim S."/>
            <person name="Choi T."/>
            <person name="Kim D."/>
            <person name="Ryu S."/>
            <person name="Kim W."/>
        </authorList>
    </citation>
    <scope>NUCLEOTIDE SEQUENCE [LARGE SCALE GENOMIC DNA]</scope>
    <source>
        <tissue evidence="1">Muscle</tissue>
    </source>
</reference>
<organism evidence="1 2">
    <name type="scientific">Portunus trituberculatus</name>
    <name type="common">Swimming crab</name>
    <name type="synonym">Neptunus trituberculatus</name>
    <dbReference type="NCBI Taxonomy" id="210409"/>
    <lineage>
        <taxon>Eukaryota</taxon>
        <taxon>Metazoa</taxon>
        <taxon>Ecdysozoa</taxon>
        <taxon>Arthropoda</taxon>
        <taxon>Crustacea</taxon>
        <taxon>Multicrustacea</taxon>
        <taxon>Malacostraca</taxon>
        <taxon>Eumalacostraca</taxon>
        <taxon>Eucarida</taxon>
        <taxon>Decapoda</taxon>
        <taxon>Pleocyemata</taxon>
        <taxon>Brachyura</taxon>
        <taxon>Eubrachyura</taxon>
        <taxon>Portunoidea</taxon>
        <taxon>Portunidae</taxon>
        <taxon>Portuninae</taxon>
        <taxon>Portunus</taxon>
    </lineage>
</organism>
<evidence type="ECO:0000313" key="1">
    <source>
        <dbReference type="EMBL" id="MPC57906.1"/>
    </source>
</evidence>
<evidence type="ECO:0000313" key="2">
    <source>
        <dbReference type="Proteomes" id="UP000324222"/>
    </source>
</evidence>
<dbReference type="EMBL" id="VSRR010015175">
    <property type="protein sequence ID" value="MPC57906.1"/>
    <property type="molecule type" value="Genomic_DNA"/>
</dbReference>
<dbReference type="AlphaFoldDB" id="A0A5B7GK33"/>
<accession>A0A5B7GK33</accession>
<protein>
    <submittedName>
        <fullName evidence="1">Uncharacterized protein</fullName>
    </submittedName>
</protein>